<evidence type="ECO:0000313" key="2">
    <source>
        <dbReference type="EMBL" id="KAJ2890639.1"/>
    </source>
</evidence>
<evidence type="ECO:0000256" key="1">
    <source>
        <dbReference type="SAM" id="MobiDB-lite"/>
    </source>
</evidence>
<sequence>MPESQTAPPSSQMEIDIGCDVGTLGVARVDHLGIWTCRCKFGDDTGHLRHALGLGRGVRVQGSRVVDGLDIGAWNLGGDVIGNSASNTSAGLLCVRSSNDDLEARGAVGLGRDGSGKDAGTEDPRGPHCEV</sequence>
<organism evidence="2 3">
    <name type="scientific">Zalerion maritima</name>
    <dbReference type="NCBI Taxonomy" id="339359"/>
    <lineage>
        <taxon>Eukaryota</taxon>
        <taxon>Fungi</taxon>
        <taxon>Dikarya</taxon>
        <taxon>Ascomycota</taxon>
        <taxon>Pezizomycotina</taxon>
        <taxon>Sordariomycetes</taxon>
        <taxon>Lulworthiomycetidae</taxon>
        <taxon>Lulworthiales</taxon>
        <taxon>Lulworthiaceae</taxon>
        <taxon>Zalerion</taxon>
    </lineage>
</organism>
<evidence type="ECO:0000313" key="3">
    <source>
        <dbReference type="Proteomes" id="UP001201980"/>
    </source>
</evidence>
<feature type="compositionally biased region" description="Basic and acidic residues" evidence="1">
    <location>
        <begin position="114"/>
        <end position="131"/>
    </location>
</feature>
<name>A0AAD5WMY7_9PEZI</name>
<gene>
    <name evidence="2" type="ORF">MKZ38_001582</name>
</gene>
<keyword evidence="3" id="KW-1185">Reference proteome</keyword>
<accession>A0AAD5WMY7</accession>
<dbReference type="AlphaFoldDB" id="A0AAD5WMY7"/>
<comment type="caution">
    <text evidence="2">The sequence shown here is derived from an EMBL/GenBank/DDBJ whole genome shotgun (WGS) entry which is preliminary data.</text>
</comment>
<proteinExistence type="predicted"/>
<protein>
    <submittedName>
        <fullName evidence="2">Carbohydrate esterase family 5 protein</fullName>
    </submittedName>
</protein>
<feature type="region of interest" description="Disordered" evidence="1">
    <location>
        <begin position="105"/>
        <end position="131"/>
    </location>
</feature>
<reference evidence="2" key="1">
    <citation type="submission" date="2022-07" db="EMBL/GenBank/DDBJ databases">
        <title>Draft genome sequence of Zalerion maritima ATCC 34329, a (micro)plastics degrading marine fungus.</title>
        <authorList>
            <person name="Paco A."/>
            <person name="Goncalves M.F.M."/>
            <person name="Rocha-Santos T.A.P."/>
            <person name="Alves A."/>
        </authorList>
    </citation>
    <scope>NUCLEOTIDE SEQUENCE</scope>
    <source>
        <strain evidence="2">ATCC 34329</strain>
    </source>
</reference>
<dbReference type="EMBL" id="JAKWBI020001442">
    <property type="protein sequence ID" value="KAJ2890639.1"/>
    <property type="molecule type" value="Genomic_DNA"/>
</dbReference>
<dbReference type="Proteomes" id="UP001201980">
    <property type="component" value="Unassembled WGS sequence"/>
</dbReference>